<dbReference type="SUPFAM" id="SSF111369">
    <property type="entry name" value="HlyD-like secretion proteins"/>
    <property type="match status" value="1"/>
</dbReference>
<dbReference type="AlphaFoldDB" id="A0A347U939"/>
<keyword evidence="2" id="KW-0175">Coiled coil</keyword>
<feature type="transmembrane region" description="Helical" evidence="3">
    <location>
        <begin position="183"/>
        <end position="204"/>
    </location>
</feature>
<keyword evidence="3" id="KW-0472">Membrane</keyword>
<sequence length="448" mass="51549">MESNISKLLQLEHNCRNCESIKELYFQIVNETRNLVNYSQGVLLTTDLTGKYKVVAISDISVVDSTSPYVQWIEEIVIDFNNNEKSKDIFIVEAKNDLKEINYKSINEFAPSNILYVPLKSAKGNAEISYIFLLFKEEKWLENDVLMLKHLSSSLAYFLFAMRSCGIFQTLKKISFRNKYFKIAVVFLILLMFLPVRLSVLAPLEVDAKNPYVVTSPLNAVIEEVKVFPNDKISKEQLIVKFDDVDFNNNYLVAKRTLDVANAELFSASQSSFLDPKQKSQISQLENQVKLKEAELAYAKEQLDKTKIYAKEEGIAIINNPNDWKGKPVTTGERIFLIADSNKIELKIMLPVTDAIFLEENNIVKAFFDNDPTNSWKAKVKYISYKPELTEQNILSYRIIADFDDIKENGYIPSIGLRGTAKIYSKKVTLFFYLFRKPITSVRQWIGW</sequence>
<dbReference type="GO" id="GO:0030313">
    <property type="term" value="C:cell envelope"/>
    <property type="evidence" value="ECO:0007669"/>
    <property type="project" value="UniProtKB-SubCell"/>
</dbReference>
<protein>
    <submittedName>
        <fullName evidence="5">HlyD family secretion protein</fullName>
    </submittedName>
    <submittedName>
        <fullName evidence="4">RND family efflux system, membrane fusion protein</fullName>
    </submittedName>
</protein>
<evidence type="ECO:0000256" key="1">
    <source>
        <dbReference type="ARBA" id="ARBA00004196"/>
    </source>
</evidence>
<dbReference type="EMBL" id="CP032097">
    <property type="protein sequence ID" value="AXX95367.1"/>
    <property type="molecule type" value="Genomic_DNA"/>
</dbReference>
<comment type="subcellular location">
    <subcellularLocation>
        <location evidence="1">Cell envelope</location>
    </subcellularLocation>
</comment>
<dbReference type="KEGG" id="aell:AELL_1714"/>
<accession>A0A347U939</accession>
<dbReference type="PANTHER" id="PTHR32347:SF23">
    <property type="entry name" value="BLL5650 PROTEIN"/>
    <property type="match status" value="1"/>
</dbReference>
<reference evidence="5 7" key="1">
    <citation type="submission" date="2017-09" db="EMBL/GenBank/DDBJ databases">
        <title>Genomics of the genus Arcobacter.</title>
        <authorList>
            <person name="Perez-Cataluna A."/>
            <person name="Figueras M.J."/>
            <person name="Salas-Masso N."/>
        </authorList>
    </citation>
    <scope>NUCLEOTIDE SEQUENCE [LARGE SCALE GENOMIC DNA]</scope>
    <source>
        <strain evidence="5 7">CECT 7837</strain>
    </source>
</reference>
<evidence type="ECO:0000313" key="5">
    <source>
        <dbReference type="EMBL" id="RXI29506.1"/>
    </source>
</evidence>
<gene>
    <name evidence="4" type="ORF">AELL_1714</name>
    <name evidence="5" type="ORF">CP962_10570</name>
</gene>
<dbReference type="Proteomes" id="UP000290588">
    <property type="component" value="Unassembled WGS sequence"/>
</dbReference>
<evidence type="ECO:0000256" key="3">
    <source>
        <dbReference type="SAM" id="Phobius"/>
    </source>
</evidence>
<dbReference type="RefSeq" id="WP_118917539.1">
    <property type="nucleotide sequence ID" value="NZ_CP032097.1"/>
</dbReference>
<dbReference type="Proteomes" id="UP000262582">
    <property type="component" value="Chromosome"/>
</dbReference>
<evidence type="ECO:0000313" key="4">
    <source>
        <dbReference type="EMBL" id="AXX95367.1"/>
    </source>
</evidence>
<keyword evidence="3" id="KW-1133">Transmembrane helix</keyword>
<proteinExistence type="predicted"/>
<keyword evidence="6" id="KW-1185">Reference proteome</keyword>
<evidence type="ECO:0000256" key="2">
    <source>
        <dbReference type="ARBA" id="ARBA00023054"/>
    </source>
</evidence>
<dbReference type="OrthoDB" id="9763546at2"/>
<organism evidence="5 7">
    <name type="scientific">Arcobacter ellisii</name>
    <dbReference type="NCBI Taxonomy" id="913109"/>
    <lineage>
        <taxon>Bacteria</taxon>
        <taxon>Pseudomonadati</taxon>
        <taxon>Campylobacterota</taxon>
        <taxon>Epsilonproteobacteria</taxon>
        <taxon>Campylobacterales</taxon>
        <taxon>Arcobacteraceae</taxon>
        <taxon>Arcobacter</taxon>
    </lineage>
</organism>
<dbReference type="InterPro" id="IPR050465">
    <property type="entry name" value="UPF0194_transport"/>
</dbReference>
<dbReference type="EMBL" id="NXIG01000011">
    <property type="protein sequence ID" value="RXI29506.1"/>
    <property type="molecule type" value="Genomic_DNA"/>
</dbReference>
<keyword evidence="3" id="KW-0812">Transmembrane</keyword>
<dbReference type="PANTHER" id="PTHR32347">
    <property type="entry name" value="EFFLUX SYSTEM COMPONENT YKNX-RELATED"/>
    <property type="match status" value="1"/>
</dbReference>
<name>A0A347U939_9BACT</name>
<evidence type="ECO:0000313" key="6">
    <source>
        <dbReference type="Proteomes" id="UP000262582"/>
    </source>
</evidence>
<reference evidence="4 6" key="2">
    <citation type="submission" date="2018-08" db="EMBL/GenBank/DDBJ databases">
        <title>Complete genome of the Arcobacter ellisii type strain LMG 26155.</title>
        <authorList>
            <person name="Miller W.G."/>
            <person name="Yee E."/>
            <person name="Bono J.L."/>
        </authorList>
    </citation>
    <scope>NUCLEOTIDE SEQUENCE [LARGE SCALE GENOMIC DNA]</scope>
    <source>
        <strain evidence="4 6">LMG 26155</strain>
    </source>
</reference>
<evidence type="ECO:0000313" key="7">
    <source>
        <dbReference type="Proteomes" id="UP000290588"/>
    </source>
</evidence>